<dbReference type="InterPro" id="IPR010982">
    <property type="entry name" value="Lambda_DNA-bd_dom_sf"/>
</dbReference>
<dbReference type="Gene3D" id="3.30.450.20">
    <property type="entry name" value="PAS domain"/>
    <property type="match status" value="2"/>
</dbReference>
<keyword evidence="8" id="KW-1185">Reference proteome</keyword>
<dbReference type="InterPro" id="IPR052162">
    <property type="entry name" value="Sensor_kinase/Photoreceptor"/>
</dbReference>
<dbReference type="EC" id="2.7.13.3" evidence="2"/>
<dbReference type="EMBL" id="QYBC01000005">
    <property type="protein sequence ID" value="RYB06136.1"/>
    <property type="molecule type" value="Genomic_DNA"/>
</dbReference>
<dbReference type="GO" id="GO:0003677">
    <property type="term" value="F:DNA binding"/>
    <property type="evidence" value="ECO:0007669"/>
    <property type="project" value="InterPro"/>
</dbReference>
<evidence type="ECO:0000313" key="8">
    <source>
        <dbReference type="Proteomes" id="UP000289411"/>
    </source>
</evidence>
<dbReference type="RefSeq" id="WP_129218647.1">
    <property type="nucleotide sequence ID" value="NZ_QYBC01000005.1"/>
</dbReference>
<dbReference type="OrthoDB" id="3782725at2"/>
<dbReference type="SUPFAM" id="SSF55785">
    <property type="entry name" value="PYP-like sensor domain (PAS domain)"/>
    <property type="match status" value="2"/>
</dbReference>
<evidence type="ECO:0000256" key="2">
    <source>
        <dbReference type="ARBA" id="ARBA00012438"/>
    </source>
</evidence>
<dbReference type="PROSITE" id="PS50113">
    <property type="entry name" value="PAC"/>
    <property type="match status" value="1"/>
</dbReference>
<evidence type="ECO:0000256" key="4">
    <source>
        <dbReference type="ARBA" id="ARBA00022679"/>
    </source>
</evidence>
<dbReference type="GO" id="GO:0004673">
    <property type="term" value="F:protein histidine kinase activity"/>
    <property type="evidence" value="ECO:0007669"/>
    <property type="project" value="UniProtKB-EC"/>
</dbReference>
<dbReference type="Proteomes" id="UP000289411">
    <property type="component" value="Unassembled WGS sequence"/>
</dbReference>
<evidence type="ECO:0000256" key="1">
    <source>
        <dbReference type="ARBA" id="ARBA00000085"/>
    </source>
</evidence>
<dbReference type="PANTHER" id="PTHR43304">
    <property type="entry name" value="PHYTOCHROME-LIKE PROTEIN CPH1"/>
    <property type="match status" value="1"/>
</dbReference>
<evidence type="ECO:0000256" key="3">
    <source>
        <dbReference type="ARBA" id="ARBA00022553"/>
    </source>
</evidence>
<dbReference type="InterPro" id="IPR013655">
    <property type="entry name" value="PAS_fold_3"/>
</dbReference>
<feature type="domain" description="PAC" evidence="6">
    <location>
        <begin position="90"/>
        <end position="142"/>
    </location>
</feature>
<evidence type="ECO:0000259" key="6">
    <source>
        <dbReference type="PROSITE" id="PS50113"/>
    </source>
</evidence>
<gene>
    <name evidence="7" type="ORF">D3272_08140</name>
</gene>
<accession>A0A4Q2RIR5</accession>
<reference evidence="7 8" key="2">
    <citation type="submission" date="2019-02" db="EMBL/GenBank/DDBJ databases">
        <title>'Lichenibacterium ramalinii' gen. nov. sp. nov., 'Lichenibacterium minor' gen. nov. sp. nov.</title>
        <authorList>
            <person name="Pankratov T."/>
        </authorList>
    </citation>
    <scope>NUCLEOTIDE SEQUENCE [LARGE SCALE GENOMIC DNA]</scope>
    <source>
        <strain evidence="7 8">RmlP001</strain>
    </source>
</reference>
<keyword evidence="3" id="KW-0597">Phosphoprotein</keyword>
<proteinExistence type="predicted"/>
<dbReference type="PANTHER" id="PTHR43304:SF1">
    <property type="entry name" value="PAC DOMAIN-CONTAINING PROTEIN"/>
    <property type="match status" value="1"/>
</dbReference>
<evidence type="ECO:0000256" key="5">
    <source>
        <dbReference type="ARBA" id="ARBA00022777"/>
    </source>
</evidence>
<dbReference type="InterPro" id="IPR035965">
    <property type="entry name" value="PAS-like_dom_sf"/>
</dbReference>
<dbReference type="CDD" id="cd00093">
    <property type="entry name" value="HTH_XRE"/>
    <property type="match status" value="1"/>
</dbReference>
<keyword evidence="5 7" id="KW-0418">Kinase</keyword>
<reference evidence="7 8" key="1">
    <citation type="submission" date="2018-09" db="EMBL/GenBank/DDBJ databases">
        <authorList>
            <person name="Grouzdev D.S."/>
            <person name="Krutkina M.S."/>
        </authorList>
    </citation>
    <scope>NUCLEOTIDE SEQUENCE [LARGE SCALE GENOMIC DNA]</scope>
    <source>
        <strain evidence="7 8">RmlP001</strain>
    </source>
</reference>
<organism evidence="7 8">
    <name type="scientific">Lichenibacterium ramalinae</name>
    <dbReference type="NCBI Taxonomy" id="2316527"/>
    <lineage>
        <taxon>Bacteria</taxon>
        <taxon>Pseudomonadati</taxon>
        <taxon>Pseudomonadota</taxon>
        <taxon>Alphaproteobacteria</taxon>
        <taxon>Hyphomicrobiales</taxon>
        <taxon>Lichenihabitantaceae</taxon>
        <taxon>Lichenibacterium</taxon>
    </lineage>
</organism>
<keyword evidence="4" id="KW-0808">Transferase</keyword>
<name>A0A4Q2RIR5_9HYPH</name>
<dbReference type="AlphaFoldDB" id="A0A4Q2RIR5"/>
<sequence>MTPEAMMPFAGDMAPFTRDFTRIMEAQGLTGAWIWTFRPDHHAWSPNLFRMCGLPAGVAPSYDLLLNLAHPDDRPGLETHADIVQGGQLRQQTFRIIRPDGTMRILSSRGEVYFTPEGRPQSAAAMLVDVTQQEQTARAQAEERRRRRALFDYAQTWINTAAHTASARSGSDEILSLTGCTQAEFQDDCLSVVVAEERSRVLDTVRDGLRGQEPFAIAKRLVLADGGSGDFRFVYVPIKSDRGEVQGWATLASRLEGPALRPEGDLKRGLEEGIKGNHIRGARALLDWSMSDLARASKLSLSTIRRLEEDGLGEAARSLPRALAALRAGGIVFLLVEGSGIAIAKR</sequence>
<protein>
    <recommendedName>
        <fullName evidence="2">histidine kinase</fullName>
        <ecNumber evidence="2">2.7.13.3</ecNumber>
    </recommendedName>
</protein>
<evidence type="ECO:0000313" key="7">
    <source>
        <dbReference type="EMBL" id="RYB06136.1"/>
    </source>
</evidence>
<dbReference type="Gene3D" id="2.10.70.100">
    <property type="match status" value="1"/>
</dbReference>
<dbReference type="InterPro" id="IPR000700">
    <property type="entry name" value="PAS-assoc_C"/>
</dbReference>
<dbReference type="Gene3D" id="1.10.260.40">
    <property type="entry name" value="lambda repressor-like DNA-binding domains"/>
    <property type="match status" value="1"/>
</dbReference>
<dbReference type="InterPro" id="IPR001387">
    <property type="entry name" value="Cro/C1-type_HTH"/>
</dbReference>
<dbReference type="Pfam" id="PF08447">
    <property type="entry name" value="PAS_3"/>
    <property type="match status" value="1"/>
</dbReference>
<comment type="caution">
    <text evidence="7">The sequence shown here is derived from an EMBL/GenBank/DDBJ whole genome shotgun (WGS) entry which is preliminary data.</text>
</comment>
<comment type="catalytic activity">
    <reaction evidence="1">
        <text>ATP + protein L-histidine = ADP + protein N-phospho-L-histidine.</text>
        <dbReference type="EC" id="2.7.13.3"/>
    </reaction>
</comment>